<accession>A0ABN9QL07</accession>
<evidence type="ECO:0000313" key="2">
    <source>
        <dbReference type="Proteomes" id="UP001189429"/>
    </source>
</evidence>
<feature type="non-terminal residue" evidence="1">
    <location>
        <position position="54"/>
    </location>
</feature>
<proteinExistence type="predicted"/>
<organism evidence="1 2">
    <name type="scientific">Prorocentrum cordatum</name>
    <dbReference type="NCBI Taxonomy" id="2364126"/>
    <lineage>
        <taxon>Eukaryota</taxon>
        <taxon>Sar</taxon>
        <taxon>Alveolata</taxon>
        <taxon>Dinophyceae</taxon>
        <taxon>Prorocentrales</taxon>
        <taxon>Prorocentraceae</taxon>
        <taxon>Prorocentrum</taxon>
    </lineage>
</organism>
<feature type="non-terminal residue" evidence="1">
    <location>
        <position position="1"/>
    </location>
</feature>
<evidence type="ECO:0000313" key="1">
    <source>
        <dbReference type="EMBL" id="CAK0805577.1"/>
    </source>
</evidence>
<reference evidence="1" key="1">
    <citation type="submission" date="2023-10" db="EMBL/GenBank/DDBJ databases">
        <authorList>
            <person name="Chen Y."/>
            <person name="Shah S."/>
            <person name="Dougan E. K."/>
            <person name="Thang M."/>
            <person name="Chan C."/>
        </authorList>
    </citation>
    <scope>NUCLEOTIDE SEQUENCE [LARGE SCALE GENOMIC DNA]</scope>
</reference>
<dbReference type="EMBL" id="CAUYUJ010003498">
    <property type="protein sequence ID" value="CAK0805577.1"/>
    <property type="molecule type" value="Genomic_DNA"/>
</dbReference>
<gene>
    <name evidence="1" type="ORF">PCOR1329_LOCUS12054</name>
</gene>
<dbReference type="Proteomes" id="UP001189429">
    <property type="component" value="Unassembled WGS sequence"/>
</dbReference>
<keyword evidence="2" id="KW-1185">Reference proteome</keyword>
<comment type="caution">
    <text evidence="1">The sequence shown here is derived from an EMBL/GenBank/DDBJ whole genome shotgun (WGS) entry which is preliminary data.</text>
</comment>
<protein>
    <submittedName>
        <fullName evidence="1">Uncharacterized protein</fullName>
    </submittedName>
</protein>
<name>A0ABN9QL07_9DINO</name>
<sequence>AAPGSSGFRDEFRFVSDDVAALFRGHCIHCTEHDQHIVGPNNGGLADIGTPPEK</sequence>